<dbReference type="GO" id="GO:0003677">
    <property type="term" value="F:DNA binding"/>
    <property type="evidence" value="ECO:0007669"/>
    <property type="project" value="InterPro"/>
</dbReference>
<dbReference type="EMBL" id="BJNV01000036">
    <property type="protein sequence ID" value="GEC96130.1"/>
    <property type="molecule type" value="Genomic_DNA"/>
</dbReference>
<evidence type="ECO:0000259" key="2">
    <source>
        <dbReference type="Pfam" id="PF20432"/>
    </source>
</evidence>
<evidence type="ECO:0000313" key="4">
    <source>
        <dbReference type="Proteomes" id="UP000318422"/>
    </source>
</evidence>
<comment type="caution">
    <text evidence="3">The sequence shown here is derived from an EMBL/GenBank/DDBJ whole genome shotgun (WGS) entry which is preliminary data.</text>
</comment>
<feature type="domain" description="Antitoxin Xre-like helix-turn-helix" evidence="2">
    <location>
        <begin position="20"/>
        <end position="72"/>
    </location>
</feature>
<proteinExistence type="predicted"/>
<dbReference type="OrthoDB" id="117888at2"/>
<evidence type="ECO:0000313" key="3">
    <source>
        <dbReference type="EMBL" id="GEC96130.1"/>
    </source>
</evidence>
<name>A0A4Y4CZY6_ZOORA</name>
<keyword evidence="4" id="KW-1185">Reference proteome</keyword>
<dbReference type="Pfam" id="PF09722">
    <property type="entry name" value="Xre_MbcA_ParS_C"/>
    <property type="match status" value="1"/>
</dbReference>
<dbReference type="Pfam" id="PF20432">
    <property type="entry name" value="Xre-like-HTH"/>
    <property type="match status" value="1"/>
</dbReference>
<dbReference type="AlphaFoldDB" id="A0A4Y4CZY6"/>
<protein>
    <submittedName>
        <fullName evidence="3">Uncharacterized protein</fullName>
    </submittedName>
</protein>
<dbReference type="RefSeq" id="WP_141352147.1">
    <property type="nucleotide sequence ID" value="NZ_BJNV01000036.1"/>
</dbReference>
<feature type="domain" description="Antitoxin Xre/MbcA/ParS-like toxin-binding" evidence="1">
    <location>
        <begin position="78"/>
        <end position="129"/>
    </location>
</feature>
<dbReference type="Proteomes" id="UP000318422">
    <property type="component" value="Unassembled WGS sequence"/>
</dbReference>
<dbReference type="InterPro" id="IPR046847">
    <property type="entry name" value="Xre-like_HTH"/>
</dbReference>
<reference evidence="3 4" key="1">
    <citation type="submission" date="2019-06" db="EMBL/GenBank/DDBJ databases">
        <title>Whole genome shotgun sequence of Zoogloea ramigera NBRC 15342.</title>
        <authorList>
            <person name="Hosoyama A."/>
            <person name="Uohara A."/>
            <person name="Ohji S."/>
            <person name="Ichikawa N."/>
        </authorList>
    </citation>
    <scope>NUCLEOTIDE SEQUENCE [LARGE SCALE GENOMIC DNA]</scope>
    <source>
        <strain evidence="3 4">NBRC 15342</strain>
    </source>
</reference>
<accession>A0A4Y4CZY6</accession>
<evidence type="ECO:0000259" key="1">
    <source>
        <dbReference type="Pfam" id="PF09722"/>
    </source>
</evidence>
<organism evidence="3 4">
    <name type="scientific">Zoogloea ramigera</name>
    <dbReference type="NCBI Taxonomy" id="350"/>
    <lineage>
        <taxon>Bacteria</taxon>
        <taxon>Pseudomonadati</taxon>
        <taxon>Pseudomonadota</taxon>
        <taxon>Betaproteobacteria</taxon>
        <taxon>Rhodocyclales</taxon>
        <taxon>Zoogloeaceae</taxon>
        <taxon>Zoogloea</taxon>
    </lineage>
</organism>
<sequence>MLAVTASATDSIDRKAIAGMLMKLFDHWKLSTEEQLDALGFSVTNRAALARYRRGEPISGSRDTLERAGHLLAIHKNLRLLFPLDRDLAYAWIKTRNRAFDNRSPIEVIREFGFAGLLMVLAYLDRARGQ</sequence>
<gene>
    <name evidence="3" type="ORF">ZRA01_22030</name>
</gene>
<dbReference type="InterPro" id="IPR024467">
    <property type="entry name" value="Xre/MbcA/ParS-like_toxin-bd"/>
</dbReference>